<reference evidence="1 2" key="1">
    <citation type="journal article" date="2021" name="Int. J. Syst. Evol. Microbiol.">
        <title>Reticulibacter mediterranei gen. nov., sp. nov., within the new family Reticulibacteraceae fam. nov., and Ktedonospora formicarum gen. nov., sp. nov., Ktedonobacter robiniae sp. nov., Dictyobacter formicarum sp. nov. and Dictyobacter arantiisoli sp. nov., belonging to the class Ktedonobacteria.</title>
        <authorList>
            <person name="Yabe S."/>
            <person name="Zheng Y."/>
            <person name="Wang C.M."/>
            <person name="Sakai Y."/>
            <person name="Abe K."/>
            <person name="Yokota A."/>
            <person name="Donadio S."/>
            <person name="Cavaletti L."/>
            <person name="Monciardini P."/>
        </authorList>
    </citation>
    <scope>NUCLEOTIDE SEQUENCE [LARGE SCALE GENOMIC DNA]</scope>
    <source>
        <strain evidence="1 2">SOSP1-30</strain>
    </source>
</reference>
<keyword evidence="2" id="KW-1185">Reference proteome</keyword>
<sequence length="68" mass="7939">MTEEQLQLGDHVQIINQWPKGAKGKVTQFVHDRSYAESLVKVVFDRPHRLKGTSYPSSWYKPSKLQRI</sequence>
<evidence type="ECO:0008006" key="3">
    <source>
        <dbReference type="Google" id="ProtNLM"/>
    </source>
</evidence>
<dbReference type="EMBL" id="BNJG01000001">
    <property type="protein sequence ID" value="GHO54793.1"/>
    <property type="molecule type" value="Genomic_DNA"/>
</dbReference>
<dbReference type="Proteomes" id="UP000654345">
    <property type="component" value="Unassembled WGS sequence"/>
</dbReference>
<proteinExistence type="predicted"/>
<dbReference type="RefSeq" id="WP_201371464.1">
    <property type="nucleotide sequence ID" value="NZ_BNJG01000001.1"/>
</dbReference>
<evidence type="ECO:0000313" key="1">
    <source>
        <dbReference type="EMBL" id="GHO54793.1"/>
    </source>
</evidence>
<protein>
    <recommendedName>
        <fullName evidence="3">KOW domain-containing protein</fullName>
    </recommendedName>
</protein>
<name>A0ABQ3UPW0_9CHLR</name>
<organism evidence="1 2">
    <name type="scientific">Ktedonobacter robiniae</name>
    <dbReference type="NCBI Taxonomy" id="2778365"/>
    <lineage>
        <taxon>Bacteria</taxon>
        <taxon>Bacillati</taxon>
        <taxon>Chloroflexota</taxon>
        <taxon>Ktedonobacteria</taxon>
        <taxon>Ktedonobacterales</taxon>
        <taxon>Ktedonobacteraceae</taxon>
        <taxon>Ktedonobacter</taxon>
    </lineage>
</organism>
<evidence type="ECO:0000313" key="2">
    <source>
        <dbReference type="Proteomes" id="UP000654345"/>
    </source>
</evidence>
<accession>A0ABQ3UPW0</accession>
<gene>
    <name evidence="1" type="ORF">KSB_32680</name>
</gene>
<comment type="caution">
    <text evidence="1">The sequence shown here is derived from an EMBL/GenBank/DDBJ whole genome shotgun (WGS) entry which is preliminary data.</text>
</comment>